<evidence type="ECO:0000313" key="3">
    <source>
        <dbReference type="EMBL" id="KAK0458488.1"/>
    </source>
</evidence>
<evidence type="ECO:0000313" key="4">
    <source>
        <dbReference type="Proteomes" id="UP001175211"/>
    </source>
</evidence>
<dbReference type="GeneID" id="85356714"/>
<proteinExistence type="predicted"/>
<dbReference type="Proteomes" id="UP001175211">
    <property type="component" value="Unassembled WGS sequence"/>
</dbReference>
<keyword evidence="2" id="KW-0732">Signal</keyword>
<feature type="non-terminal residue" evidence="3">
    <location>
        <position position="90"/>
    </location>
</feature>
<dbReference type="RefSeq" id="XP_060330758.1">
    <property type="nucleotide sequence ID" value="XM_060473166.1"/>
</dbReference>
<name>A0AA39KGP5_ARMTA</name>
<evidence type="ECO:0000256" key="1">
    <source>
        <dbReference type="SAM" id="MobiDB-lite"/>
    </source>
</evidence>
<keyword evidence="4" id="KW-1185">Reference proteome</keyword>
<comment type="caution">
    <text evidence="3">The sequence shown here is derived from an EMBL/GenBank/DDBJ whole genome shotgun (WGS) entry which is preliminary data.</text>
</comment>
<reference evidence="3" key="1">
    <citation type="submission" date="2023-06" db="EMBL/GenBank/DDBJ databases">
        <authorList>
            <consortium name="Lawrence Berkeley National Laboratory"/>
            <person name="Ahrendt S."/>
            <person name="Sahu N."/>
            <person name="Indic B."/>
            <person name="Wong-Bajracharya J."/>
            <person name="Merenyi Z."/>
            <person name="Ke H.-M."/>
            <person name="Monk M."/>
            <person name="Kocsube S."/>
            <person name="Drula E."/>
            <person name="Lipzen A."/>
            <person name="Balint B."/>
            <person name="Henrissat B."/>
            <person name="Andreopoulos B."/>
            <person name="Martin F.M."/>
            <person name="Harder C.B."/>
            <person name="Rigling D."/>
            <person name="Ford K.L."/>
            <person name="Foster G.D."/>
            <person name="Pangilinan J."/>
            <person name="Papanicolaou A."/>
            <person name="Barry K."/>
            <person name="LaButti K."/>
            <person name="Viragh M."/>
            <person name="Koriabine M."/>
            <person name="Yan M."/>
            <person name="Riley R."/>
            <person name="Champramary S."/>
            <person name="Plett K.L."/>
            <person name="Tsai I.J."/>
            <person name="Slot J."/>
            <person name="Sipos G."/>
            <person name="Plett J."/>
            <person name="Nagy L.G."/>
            <person name="Grigoriev I.V."/>
        </authorList>
    </citation>
    <scope>NUCLEOTIDE SEQUENCE</scope>
    <source>
        <strain evidence="3">CCBAS 213</strain>
    </source>
</reference>
<feature type="signal peptide" evidence="2">
    <location>
        <begin position="1"/>
        <end position="16"/>
    </location>
</feature>
<dbReference type="EMBL" id="JAUEPS010000017">
    <property type="protein sequence ID" value="KAK0458488.1"/>
    <property type="molecule type" value="Genomic_DNA"/>
</dbReference>
<accession>A0AA39KGP5</accession>
<protein>
    <recommendedName>
        <fullName evidence="5">Secreted protein</fullName>
    </recommendedName>
</protein>
<feature type="chain" id="PRO_5041429744" description="Secreted protein" evidence="2">
    <location>
        <begin position="17"/>
        <end position="90"/>
    </location>
</feature>
<organism evidence="3 4">
    <name type="scientific">Armillaria tabescens</name>
    <name type="common">Ringless honey mushroom</name>
    <name type="synonym">Agaricus tabescens</name>
    <dbReference type="NCBI Taxonomy" id="1929756"/>
    <lineage>
        <taxon>Eukaryota</taxon>
        <taxon>Fungi</taxon>
        <taxon>Dikarya</taxon>
        <taxon>Basidiomycota</taxon>
        <taxon>Agaricomycotina</taxon>
        <taxon>Agaricomycetes</taxon>
        <taxon>Agaricomycetidae</taxon>
        <taxon>Agaricales</taxon>
        <taxon>Marasmiineae</taxon>
        <taxon>Physalacriaceae</taxon>
        <taxon>Desarmillaria</taxon>
    </lineage>
</organism>
<sequence length="90" mass="10413">MSLTLILLWTTPFGDRFCICYRRRTQGRRCHFKPPPSKTKWSRVISKPLHSPHHSDSELERDHHPGSNHTDDDTDRQTPESTNSPPGPLL</sequence>
<gene>
    <name evidence="3" type="ORF">EV420DRAFT_1542561</name>
</gene>
<feature type="region of interest" description="Disordered" evidence="1">
    <location>
        <begin position="29"/>
        <end position="90"/>
    </location>
</feature>
<evidence type="ECO:0008006" key="5">
    <source>
        <dbReference type="Google" id="ProtNLM"/>
    </source>
</evidence>
<dbReference type="AlphaFoldDB" id="A0AA39KGP5"/>
<feature type="compositionally biased region" description="Basic and acidic residues" evidence="1">
    <location>
        <begin position="53"/>
        <end position="78"/>
    </location>
</feature>
<evidence type="ECO:0000256" key="2">
    <source>
        <dbReference type="SAM" id="SignalP"/>
    </source>
</evidence>